<dbReference type="AlphaFoldDB" id="A0A0C9UYF1"/>
<evidence type="ECO:0000313" key="1">
    <source>
        <dbReference type="EMBL" id="KIJ34322.1"/>
    </source>
</evidence>
<evidence type="ECO:0000313" key="2">
    <source>
        <dbReference type="Proteomes" id="UP000054279"/>
    </source>
</evidence>
<gene>
    <name evidence="1" type="ORF">M422DRAFT_263635</name>
</gene>
<proteinExistence type="predicted"/>
<sequence length="162" mass="17936">MISSNIPFNFQRLGIGAPAFLFRIPRVPFHICSLCLKWSSCAPAVSSQPEDHLSAMHRRHRTDQSTRSFCEVSLLSSTTIACAEGSRAPDAYECIALLEKFTSGSFWIRGIYDGCSETSTKQALSSDGKAFIVIIFCIQHPRNCATLGAITSCTIIYVEEYR</sequence>
<organism evidence="1 2">
    <name type="scientific">Sphaerobolus stellatus (strain SS14)</name>
    <dbReference type="NCBI Taxonomy" id="990650"/>
    <lineage>
        <taxon>Eukaryota</taxon>
        <taxon>Fungi</taxon>
        <taxon>Dikarya</taxon>
        <taxon>Basidiomycota</taxon>
        <taxon>Agaricomycotina</taxon>
        <taxon>Agaricomycetes</taxon>
        <taxon>Phallomycetidae</taxon>
        <taxon>Geastrales</taxon>
        <taxon>Sphaerobolaceae</taxon>
        <taxon>Sphaerobolus</taxon>
    </lineage>
</organism>
<keyword evidence="2" id="KW-1185">Reference proteome</keyword>
<dbReference type="HOGENOM" id="CLU_1636468_0_0_1"/>
<reference evidence="1 2" key="1">
    <citation type="submission" date="2014-06" db="EMBL/GenBank/DDBJ databases">
        <title>Evolutionary Origins and Diversification of the Mycorrhizal Mutualists.</title>
        <authorList>
            <consortium name="DOE Joint Genome Institute"/>
            <consortium name="Mycorrhizal Genomics Consortium"/>
            <person name="Kohler A."/>
            <person name="Kuo A."/>
            <person name="Nagy L.G."/>
            <person name="Floudas D."/>
            <person name="Copeland A."/>
            <person name="Barry K.W."/>
            <person name="Cichocki N."/>
            <person name="Veneault-Fourrey C."/>
            <person name="LaButti K."/>
            <person name="Lindquist E.A."/>
            <person name="Lipzen A."/>
            <person name="Lundell T."/>
            <person name="Morin E."/>
            <person name="Murat C."/>
            <person name="Riley R."/>
            <person name="Ohm R."/>
            <person name="Sun H."/>
            <person name="Tunlid A."/>
            <person name="Henrissat B."/>
            <person name="Grigoriev I.V."/>
            <person name="Hibbett D.S."/>
            <person name="Martin F."/>
        </authorList>
    </citation>
    <scope>NUCLEOTIDE SEQUENCE [LARGE SCALE GENOMIC DNA]</scope>
    <source>
        <strain evidence="1 2">SS14</strain>
    </source>
</reference>
<accession>A0A0C9UYF1</accession>
<dbReference type="EMBL" id="KN837201">
    <property type="protein sequence ID" value="KIJ34322.1"/>
    <property type="molecule type" value="Genomic_DNA"/>
</dbReference>
<name>A0A0C9UYF1_SPHS4</name>
<dbReference type="Proteomes" id="UP000054279">
    <property type="component" value="Unassembled WGS sequence"/>
</dbReference>
<protein>
    <submittedName>
        <fullName evidence="1">Uncharacterized protein</fullName>
    </submittedName>
</protein>